<keyword evidence="1" id="KW-0812">Transmembrane</keyword>
<reference evidence="2 3" key="1">
    <citation type="journal article" date="2012" name="Nat. Biotechnol.">
        <title>Draft genome sequence of pigeonpea (Cajanus cajan), an orphan legume crop of resource-poor farmers.</title>
        <authorList>
            <person name="Varshney R.K."/>
            <person name="Chen W."/>
            <person name="Li Y."/>
            <person name="Bharti A.K."/>
            <person name="Saxena R.K."/>
            <person name="Schlueter J.A."/>
            <person name="Donoghue M.T."/>
            <person name="Azam S."/>
            <person name="Fan G."/>
            <person name="Whaley A.M."/>
            <person name="Farmer A.D."/>
            <person name="Sheridan J."/>
            <person name="Iwata A."/>
            <person name="Tuteja R."/>
            <person name="Penmetsa R.V."/>
            <person name="Wu W."/>
            <person name="Upadhyaya H.D."/>
            <person name="Yang S.P."/>
            <person name="Shah T."/>
            <person name="Saxena K.B."/>
            <person name="Michael T."/>
            <person name="McCombie W.R."/>
            <person name="Yang B."/>
            <person name="Zhang G."/>
            <person name="Yang H."/>
            <person name="Wang J."/>
            <person name="Spillane C."/>
            <person name="Cook D.R."/>
            <person name="May G.D."/>
            <person name="Xu X."/>
            <person name="Jackson S.A."/>
        </authorList>
    </citation>
    <scope>NUCLEOTIDE SEQUENCE [LARGE SCALE GENOMIC DNA]</scope>
    <source>
        <strain evidence="3">cv. Asha</strain>
    </source>
</reference>
<dbReference type="PANTHER" id="PTHR11439:SF470">
    <property type="entry name" value="CYSTEINE-RICH RLK (RECEPTOR-LIKE PROTEIN KINASE) 8"/>
    <property type="match status" value="1"/>
</dbReference>
<feature type="transmembrane region" description="Helical" evidence="1">
    <location>
        <begin position="91"/>
        <end position="117"/>
    </location>
</feature>
<dbReference type="CDD" id="cd09272">
    <property type="entry name" value="RNase_HI_RT_Ty1"/>
    <property type="match status" value="1"/>
</dbReference>
<keyword evidence="1" id="KW-0472">Membrane</keyword>
<dbReference type="AlphaFoldDB" id="A0A151U952"/>
<evidence type="ECO:0000313" key="2">
    <source>
        <dbReference type="EMBL" id="KYP75799.1"/>
    </source>
</evidence>
<evidence type="ECO:0000256" key="1">
    <source>
        <dbReference type="SAM" id="Phobius"/>
    </source>
</evidence>
<gene>
    <name evidence="2" type="ORF">KK1_020005</name>
</gene>
<proteinExistence type="predicted"/>
<protein>
    <submittedName>
        <fullName evidence="2">Copia protein</fullName>
    </submittedName>
</protein>
<keyword evidence="3" id="KW-1185">Reference proteome</keyword>
<keyword evidence="1" id="KW-1133">Transmembrane helix</keyword>
<dbReference type="STRING" id="3821.A0A151U952"/>
<evidence type="ECO:0000313" key="3">
    <source>
        <dbReference type="Proteomes" id="UP000075243"/>
    </source>
</evidence>
<organism evidence="2 3">
    <name type="scientific">Cajanus cajan</name>
    <name type="common">Pigeon pea</name>
    <name type="synonym">Cajanus indicus</name>
    <dbReference type="NCBI Taxonomy" id="3821"/>
    <lineage>
        <taxon>Eukaryota</taxon>
        <taxon>Viridiplantae</taxon>
        <taxon>Streptophyta</taxon>
        <taxon>Embryophyta</taxon>
        <taxon>Tracheophyta</taxon>
        <taxon>Spermatophyta</taxon>
        <taxon>Magnoliopsida</taxon>
        <taxon>eudicotyledons</taxon>
        <taxon>Gunneridae</taxon>
        <taxon>Pentapetalae</taxon>
        <taxon>rosids</taxon>
        <taxon>fabids</taxon>
        <taxon>Fabales</taxon>
        <taxon>Fabaceae</taxon>
        <taxon>Papilionoideae</taxon>
        <taxon>50 kb inversion clade</taxon>
        <taxon>NPAAA clade</taxon>
        <taxon>indigoferoid/millettioid clade</taxon>
        <taxon>Phaseoleae</taxon>
        <taxon>Cajanus</taxon>
    </lineage>
</organism>
<accession>A0A151U952</accession>
<dbReference type="Gramene" id="C.cajan_19436.t">
    <property type="protein sequence ID" value="C.cajan_19436.t.cds1"/>
    <property type="gene ID" value="C.cajan_19436"/>
</dbReference>
<dbReference type="Proteomes" id="UP000075243">
    <property type="component" value="Chromosome 1"/>
</dbReference>
<dbReference type="PANTHER" id="PTHR11439">
    <property type="entry name" value="GAG-POL-RELATED RETROTRANSPOSON"/>
    <property type="match status" value="1"/>
</dbReference>
<dbReference type="EMBL" id="CM003603">
    <property type="protein sequence ID" value="KYP75799.1"/>
    <property type="molecule type" value="Genomic_DNA"/>
</dbReference>
<name>A0A151U952_CAJCA</name>
<sequence>MHLHCDSQAALHIAKNPVFHEQTKHIEVDCHFIRNEILQGTIQPSYVPTQEQLADILTKALRRHQFQILLNKLGIRNPHAPPWRGGGNIGYAIWVMLSCIILGIISSIRIFNLAYILSDLILLYCRIMPNHIKDMKEII</sequence>